<accession>A0A1J0GHC6</accession>
<feature type="domain" description="Polymerase beta nucleotidyltransferase" evidence="1">
    <location>
        <begin position="20"/>
        <end position="107"/>
    </location>
</feature>
<dbReference type="InterPro" id="IPR043519">
    <property type="entry name" value="NT_sf"/>
</dbReference>
<organism evidence="2 3">
    <name type="scientific">Clostridium estertheticum subsp. estertheticum</name>
    <dbReference type="NCBI Taxonomy" id="1552"/>
    <lineage>
        <taxon>Bacteria</taxon>
        <taxon>Bacillati</taxon>
        <taxon>Bacillota</taxon>
        <taxon>Clostridia</taxon>
        <taxon>Eubacteriales</taxon>
        <taxon>Clostridiaceae</taxon>
        <taxon>Clostridium</taxon>
    </lineage>
</organism>
<dbReference type="InterPro" id="IPR041633">
    <property type="entry name" value="Polbeta"/>
</dbReference>
<proteinExistence type="predicted"/>
<dbReference type="CDD" id="cd05403">
    <property type="entry name" value="NT_KNTase_like"/>
    <property type="match status" value="1"/>
</dbReference>
<dbReference type="STRING" id="1552.A7L45_11870"/>
<dbReference type="AlphaFoldDB" id="A0A1J0GHC6"/>
<keyword evidence="2" id="KW-0808">Transferase</keyword>
<dbReference type="KEGG" id="ceu:A7L45_11870"/>
<dbReference type="Pfam" id="PF18765">
    <property type="entry name" value="Polbeta"/>
    <property type="match status" value="1"/>
</dbReference>
<dbReference type="RefSeq" id="WP_071613015.1">
    <property type="nucleotide sequence ID" value="NZ_CP015756.1"/>
</dbReference>
<dbReference type="EMBL" id="CP015756">
    <property type="protein sequence ID" value="APC40725.1"/>
    <property type="molecule type" value="Genomic_DNA"/>
</dbReference>
<dbReference type="SUPFAM" id="SSF81301">
    <property type="entry name" value="Nucleotidyltransferase"/>
    <property type="match status" value="1"/>
</dbReference>
<dbReference type="Proteomes" id="UP000182569">
    <property type="component" value="Chromosome"/>
</dbReference>
<dbReference type="GO" id="GO:0016740">
    <property type="term" value="F:transferase activity"/>
    <property type="evidence" value="ECO:0007669"/>
    <property type="project" value="UniProtKB-KW"/>
</dbReference>
<name>A0A1J0GHC6_9CLOT</name>
<protein>
    <submittedName>
        <fullName evidence="2">Nucleotidyltransferase</fullName>
    </submittedName>
</protein>
<evidence type="ECO:0000259" key="1">
    <source>
        <dbReference type="Pfam" id="PF18765"/>
    </source>
</evidence>
<reference evidence="3" key="1">
    <citation type="journal article" date="2016" name="Front. Microbiol.">
        <title>Complete Genome Sequence of Clostridium estertheticum DSM 8809, a Microbe Identified in Spoiled Vacuum Packed Beef.</title>
        <authorList>
            <person name="Yu Z."/>
            <person name="Gunn L."/>
            <person name="Brennan E."/>
            <person name="Reid R."/>
            <person name="Wall P.G."/>
            <person name="Gaora O.P."/>
            <person name="Hurley D."/>
            <person name="Bolton D."/>
            <person name="Fanning S."/>
        </authorList>
    </citation>
    <scope>NUCLEOTIDE SEQUENCE [LARGE SCALE GENOMIC DNA]</scope>
    <source>
        <strain evidence="3">DSM 8809</strain>
    </source>
</reference>
<evidence type="ECO:0000313" key="2">
    <source>
        <dbReference type="EMBL" id="APC40725.1"/>
    </source>
</evidence>
<keyword evidence="3" id="KW-1185">Reference proteome</keyword>
<evidence type="ECO:0000313" key="3">
    <source>
        <dbReference type="Proteomes" id="UP000182569"/>
    </source>
</evidence>
<dbReference type="OrthoDB" id="2539715at2"/>
<dbReference type="Gene3D" id="3.30.460.10">
    <property type="entry name" value="Beta Polymerase, domain 2"/>
    <property type="match status" value="1"/>
</dbReference>
<sequence>MIKTILQYQKAFNSVVDRMKIDKSVLSVMVFGSMVTGDLWEESDIDFIVIVDKNYDEIRNLYSQEEGISVHVKLMSKEKFIQVYSNNLKGGYLHRIFSSSKLIFSKDMDITVRYDGGRLFPDVDRERWGISFLGKLLKEMGVCKKYLWSDAIYTSYSSATRCIEKYSKLFVNSSGYMISKDVMTMALNLDEDFKLCVDKLFFEKSNIKEVIQETMTFLEQSVDLSIKDNCNLLLNYMREQDKFVSAEEIMSDDLFKEFDIDMEEVLNKLWKRDIIKKESRDFKIDKDNILIKQNVYFV</sequence>
<gene>
    <name evidence="2" type="ORF">A7L45_11870</name>
</gene>
<dbReference type="Gene3D" id="1.20.120.330">
    <property type="entry name" value="Nucleotidyltransferases domain 2"/>
    <property type="match status" value="1"/>
</dbReference>